<dbReference type="AlphaFoldDB" id="A0A3L6F2Y9"/>
<comment type="caution">
    <text evidence="1">The sequence shown here is derived from an EMBL/GenBank/DDBJ whole genome shotgun (WGS) entry which is preliminary data.</text>
</comment>
<organism evidence="1 2">
    <name type="scientific">Zea mays</name>
    <name type="common">Maize</name>
    <dbReference type="NCBI Taxonomy" id="4577"/>
    <lineage>
        <taxon>Eukaryota</taxon>
        <taxon>Viridiplantae</taxon>
        <taxon>Streptophyta</taxon>
        <taxon>Embryophyta</taxon>
        <taxon>Tracheophyta</taxon>
        <taxon>Spermatophyta</taxon>
        <taxon>Magnoliopsida</taxon>
        <taxon>Liliopsida</taxon>
        <taxon>Poales</taxon>
        <taxon>Poaceae</taxon>
        <taxon>PACMAD clade</taxon>
        <taxon>Panicoideae</taxon>
        <taxon>Andropogonodae</taxon>
        <taxon>Andropogoneae</taxon>
        <taxon>Tripsacinae</taxon>
        <taxon>Zea</taxon>
    </lineage>
</organism>
<dbReference type="Proteomes" id="UP000251960">
    <property type="component" value="Chromosome 4"/>
</dbReference>
<accession>A0A3L6F2Y9</accession>
<evidence type="ECO:0000313" key="2">
    <source>
        <dbReference type="Proteomes" id="UP000251960"/>
    </source>
</evidence>
<sequence>MALVTSGSGADQVIAEVAMNGGADPSATTVRATVVQASTIFHDTPATLGEHALVFQPPSLFYDCYSVRARLLKLFV</sequence>
<proteinExistence type="predicted"/>
<dbReference type="EMBL" id="NCVQ01000005">
    <property type="protein sequence ID" value="PWZ26671.1"/>
    <property type="molecule type" value="Genomic_DNA"/>
</dbReference>
<protein>
    <submittedName>
        <fullName evidence="1">Bifunctional nitrilase/nitrile hydratase NIT4</fullName>
    </submittedName>
</protein>
<gene>
    <name evidence="1" type="primary">NIT4_2</name>
    <name evidence="1" type="ORF">Zm00014a_016741</name>
</gene>
<name>A0A3L6F2Y9_MAIZE</name>
<reference evidence="1 2" key="1">
    <citation type="journal article" date="2018" name="Nat. Genet.">
        <title>Extensive intraspecific gene order and gene structural variations between Mo17 and other maize genomes.</title>
        <authorList>
            <person name="Sun S."/>
            <person name="Zhou Y."/>
            <person name="Chen J."/>
            <person name="Shi J."/>
            <person name="Zhao H."/>
            <person name="Zhao H."/>
            <person name="Song W."/>
            <person name="Zhang M."/>
            <person name="Cui Y."/>
            <person name="Dong X."/>
            <person name="Liu H."/>
            <person name="Ma X."/>
            <person name="Jiao Y."/>
            <person name="Wang B."/>
            <person name="Wei X."/>
            <person name="Stein J.C."/>
            <person name="Glaubitz J.C."/>
            <person name="Lu F."/>
            <person name="Yu G."/>
            <person name="Liang C."/>
            <person name="Fengler K."/>
            <person name="Li B."/>
            <person name="Rafalski A."/>
            <person name="Schnable P.S."/>
            <person name="Ware D.H."/>
            <person name="Buckler E.S."/>
            <person name="Lai J."/>
        </authorList>
    </citation>
    <scope>NUCLEOTIDE SEQUENCE [LARGE SCALE GENOMIC DNA]</scope>
    <source>
        <strain evidence="2">cv. Missouri 17</strain>
        <tissue evidence="1">Seedling</tissue>
    </source>
</reference>
<evidence type="ECO:0000313" key="1">
    <source>
        <dbReference type="EMBL" id="PWZ26671.1"/>
    </source>
</evidence>
<dbReference type="ExpressionAtlas" id="A0A3L6F2Y9">
    <property type="expression patterns" value="baseline and differential"/>
</dbReference>